<dbReference type="KEGG" id="blen:NCTC4824_03836"/>
<dbReference type="PANTHER" id="PTHR37316:SF1">
    <property type="entry name" value="TEICHOIC ACID GLYCEROL-PHOSPHATE PRIMASE"/>
    <property type="match status" value="1"/>
</dbReference>
<protein>
    <submittedName>
        <fullName evidence="7">CDP-glycerol:poly(Glycerophosphate) glycerophosphotransferase</fullName>
        <ecNumber evidence="7">2.7.8.12</ecNumber>
    </submittedName>
</protein>
<accession>A0A2X4WTJ0</accession>
<proteinExistence type="inferred from homology"/>
<dbReference type="SUPFAM" id="SSF53756">
    <property type="entry name" value="UDP-Glycosyltransferase/glycogen phosphorylase"/>
    <property type="match status" value="1"/>
</dbReference>
<keyword evidence="3" id="KW-1003">Cell membrane</keyword>
<dbReference type="Gene3D" id="3.40.50.12580">
    <property type="match status" value="1"/>
</dbReference>
<evidence type="ECO:0000313" key="7">
    <source>
        <dbReference type="EMBL" id="SQI62958.1"/>
    </source>
</evidence>
<evidence type="ECO:0000256" key="3">
    <source>
        <dbReference type="ARBA" id="ARBA00022475"/>
    </source>
</evidence>
<dbReference type="GO" id="GO:0005886">
    <property type="term" value="C:plasma membrane"/>
    <property type="evidence" value="ECO:0007669"/>
    <property type="project" value="UniProtKB-SubCell"/>
</dbReference>
<reference evidence="7 8" key="1">
    <citation type="submission" date="2018-06" db="EMBL/GenBank/DDBJ databases">
        <authorList>
            <consortium name="Pathogen Informatics"/>
            <person name="Doyle S."/>
        </authorList>
    </citation>
    <scope>NUCLEOTIDE SEQUENCE [LARGE SCALE GENOMIC DNA]</scope>
    <source>
        <strain evidence="7 8">NCTC4824</strain>
    </source>
</reference>
<comment type="similarity">
    <text evidence="2">Belongs to the CDP-glycerol glycerophosphotransferase family.</text>
</comment>
<keyword evidence="8" id="KW-1185">Reference proteome</keyword>
<evidence type="ECO:0000256" key="6">
    <source>
        <dbReference type="ARBA" id="ARBA00023136"/>
    </source>
</evidence>
<dbReference type="AlphaFoldDB" id="A0A2X4WTJ0"/>
<keyword evidence="5" id="KW-0777">Teichoic acid biosynthesis</keyword>
<dbReference type="InterPro" id="IPR007554">
    <property type="entry name" value="Glycerophosphate_synth"/>
</dbReference>
<comment type="subcellular location">
    <subcellularLocation>
        <location evidence="1">Cell membrane</location>
        <topology evidence="1">Peripheral membrane protein</topology>
    </subcellularLocation>
</comment>
<evidence type="ECO:0000256" key="2">
    <source>
        <dbReference type="ARBA" id="ARBA00010488"/>
    </source>
</evidence>
<dbReference type="Gene3D" id="3.40.50.11820">
    <property type="match status" value="1"/>
</dbReference>
<evidence type="ECO:0000313" key="8">
    <source>
        <dbReference type="Proteomes" id="UP000249134"/>
    </source>
</evidence>
<dbReference type="InterPro" id="IPR043149">
    <property type="entry name" value="TagF_N"/>
</dbReference>
<dbReference type="GO" id="GO:0047355">
    <property type="term" value="F:CDP-glycerol glycerophosphotransferase activity"/>
    <property type="evidence" value="ECO:0007669"/>
    <property type="project" value="UniProtKB-EC"/>
</dbReference>
<organism evidence="7 8">
    <name type="scientific">Lederbergia lenta</name>
    <name type="common">Bacillus lentus</name>
    <dbReference type="NCBI Taxonomy" id="1467"/>
    <lineage>
        <taxon>Bacteria</taxon>
        <taxon>Bacillati</taxon>
        <taxon>Bacillota</taxon>
        <taxon>Bacilli</taxon>
        <taxon>Bacillales</taxon>
        <taxon>Bacillaceae</taxon>
        <taxon>Lederbergia</taxon>
    </lineage>
</organism>
<dbReference type="Proteomes" id="UP000249134">
    <property type="component" value="Chromosome 1"/>
</dbReference>
<dbReference type="GO" id="GO:0019350">
    <property type="term" value="P:teichoic acid biosynthetic process"/>
    <property type="evidence" value="ECO:0007669"/>
    <property type="project" value="UniProtKB-KW"/>
</dbReference>
<dbReference type="PANTHER" id="PTHR37316">
    <property type="entry name" value="TEICHOIC ACID GLYCEROL-PHOSPHATE PRIMASE"/>
    <property type="match status" value="1"/>
</dbReference>
<evidence type="ECO:0000256" key="1">
    <source>
        <dbReference type="ARBA" id="ARBA00004202"/>
    </source>
</evidence>
<name>A0A2X4WTJ0_LEDLE</name>
<dbReference type="InterPro" id="IPR051612">
    <property type="entry name" value="Teichoic_Acid_Biosynth"/>
</dbReference>
<sequence length="382" mass="44932">MYLFVFRIIFHIFTLFPQKKKTTFVASFGDNVLYTVKELEKQIDNEQIVILKTSQCKVNFTDDPNRMVIGFENRNVIHWFRSIYHLATSSKIIVDNYFGFLAVTPFKTNVVCIQLWHAAGAIKQFGLKDPSIQHRSPRAIERFRQVYDRFDYVVVGCDKMATIFQQSFDISDDRILRTGIPRTDFFFDSLAQNEAEHSLTSIYPVMNEKKVILYAPTFRDHELNVSALQLDIEKMYTELKDEFVLFLRLHPAVKVDLTNLYPGFVFDVSAYHNVNHLLVVTDILITDYSSIPFEFSLLDKPMVFFAYDLEEYTQSRGFWEKYEELAPGPIVYNTNELITVLKNEQFHMEQIRTFAQQWNEYSTGRASEQLVKNIYQEVERSY</sequence>
<evidence type="ECO:0000256" key="4">
    <source>
        <dbReference type="ARBA" id="ARBA00022679"/>
    </source>
</evidence>
<dbReference type="InterPro" id="IPR043148">
    <property type="entry name" value="TagF_C"/>
</dbReference>
<dbReference type="STRING" id="1348624.GCA_001591545_03098"/>
<evidence type="ECO:0000256" key="5">
    <source>
        <dbReference type="ARBA" id="ARBA00022944"/>
    </source>
</evidence>
<dbReference type="Pfam" id="PF04464">
    <property type="entry name" value="Glyphos_transf"/>
    <property type="match status" value="1"/>
</dbReference>
<gene>
    <name evidence="7" type="primary">tagF_4</name>
    <name evidence="7" type="ORF">NCTC4824_03836</name>
</gene>
<dbReference type="EC" id="2.7.8.12" evidence="7"/>
<dbReference type="EMBL" id="LS483476">
    <property type="protein sequence ID" value="SQI62958.1"/>
    <property type="molecule type" value="Genomic_DNA"/>
</dbReference>
<keyword evidence="6" id="KW-0472">Membrane</keyword>
<keyword evidence="4 7" id="KW-0808">Transferase</keyword>